<feature type="transmembrane region" description="Helical" evidence="10">
    <location>
        <begin position="316"/>
        <end position="337"/>
    </location>
</feature>
<dbReference type="Pfam" id="PF00083">
    <property type="entry name" value="Sugar_tr"/>
    <property type="match status" value="1"/>
</dbReference>
<proteinExistence type="inferred from homology"/>
<dbReference type="Proteomes" id="UP000252733">
    <property type="component" value="Unassembled WGS sequence"/>
</dbReference>
<dbReference type="GO" id="GO:0005886">
    <property type="term" value="C:plasma membrane"/>
    <property type="evidence" value="ECO:0007669"/>
    <property type="project" value="UniProtKB-SubCell"/>
</dbReference>
<feature type="transmembrane region" description="Helical" evidence="10">
    <location>
        <begin position="44"/>
        <end position="63"/>
    </location>
</feature>
<keyword evidence="5" id="KW-0762">Sugar transport</keyword>
<keyword evidence="6 10" id="KW-0812">Transmembrane</keyword>
<feature type="transmembrane region" description="Helical" evidence="10">
    <location>
        <begin position="343"/>
        <end position="367"/>
    </location>
</feature>
<dbReference type="InterPro" id="IPR050814">
    <property type="entry name" value="Myo-inositol_Transporter"/>
</dbReference>
<evidence type="ECO:0000256" key="1">
    <source>
        <dbReference type="ARBA" id="ARBA00004651"/>
    </source>
</evidence>
<dbReference type="STRING" id="1168289.GCA_000259075_02067"/>
<evidence type="ECO:0000256" key="6">
    <source>
        <dbReference type="ARBA" id="ARBA00022692"/>
    </source>
</evidence>
<evidence type="ECO:0000256" key="10">
    <source>
        <dbReference type="SAM" id="Phobius"/>
    </source>
</evidence>
<evidence type="ECO:0000256" key="3">
    <source>
        <dbReference type="ARBA" id="ARBA00022448"/>
    </source>
</evidence>
<evidence type="ECO:0000256" key="5">
    <source>
        <dbReference type="ARBA" id="ARBA00022597"/>
    </source>
</evidence>
<keyword evidence="7 10" id="KW-1133">Transmembrane helix</keyword>
<keyword evidence="4" id="KW-1003">Cell membrane</keyword>
<comment type="subcellular location">
    <subcellularLocation>
        <location evidence="1">Cell membrane</location>
        <topology evidence="1">Multi-pass membrane protein</topology>
    </subcellularLocation>
</comment>
<dbReference type="FunFam" id="1.20.1250.20:FF:000218">
    <property type="entry name" value="facilitated trehalose transporter Tret1"/>
    <property type="match status" value="1"/>
</dbReference>
<dbReference type="AlphaFoldDB" id="A0A2T0XFS2"/>
<reference evidence="12 13" key="1">
    <citation type="submission" date="2018-07" db="EMBL/GenBank/DDBJ databases">
        <title>Freshwater and sediment microbial communities from various areas in North America, analyzing microbe dynamics in response to fracking.</title>
        <authorList>
            <person name="Lamendella R."/>
        </authorList>
    </citation>
    <scope>NUCLEOTIDE SEQUENCE [LARGE SCALE GENOMIC DNA]</scope>
    <source>
        <strain evidence="12 13">160A</strain>
    </source>
</reference>
<name>A0A2T0XFS2_9BACT</name>
<evidence type="ECO:0000256" key="2">
    <source>
        <dbReference type="ARBA" id="ARBA00010992"/>
    </source>
</evidence>
<evidence type="ECO:0000256" key="8">
    <source>
        <dbReference type="ARBA" id="ARBA00023136"/>
    </source>
</evidence>
<feature type="transmembrane region" description="Helical" evidence="10">
    <location>
        <begin position="286"/>
        <end position="309"/>
    </location>
</feature>
<keyword evidence="3 9" id="KW-0813">Transport</keyword>
<dbReference type="OrthoDB" id="9783823at2"/>
<dbReference type="PANTHER" id="PTHR48020:SF12">
    <property type="entry name" value="PROTON MYO-INOSITOL COTRANSPORTER"/>
    <property type="match status" value="1"/>
</dbReference>
<dbReference type="InterPro" id="IPR005828">
    <property type="entry name" value="MFS_sugar_transport-like"/>
</dbReference>
<feature type="transmembrane region" description="Helical" evidence="10">
    <location>
        <begin position="379"/>
        <end position="403"/>
    </location>
</feature>
<evidence type="ECO:0000259" key="11">
    <source>
        <dbReference type="PROSITE" id="PS50850"/>
    </source>
</evidence>
<keyword evidence="8 10" id="KW-0472">Membrane</keyword>
<evidence type="ECO:0000256" key="4">
    <source>
        <dbReference type="ARBA" id="ARBA00022475"/>
    </source>
</evidence>
<dbReference type="PROSITE" id="PS50850">
    <property type="entry name" value="MFS"/>
    <property type="match status" value="1"/>
</dbReference>
<dbReference type="PANTHER" id="PTHR48020">
    <property type="entry name" value="PROTON MYO-INOSITOL COTRANSPORTER"/>
    <property type="match status" value="1"/>
</dbReference>
<comment type="caution">
    <text evidence="12">The sequence shown here is derived from an EMBL/GenBank/DDBJ whole genome shotgun (WGS) entry which is preliminary data.</text>
</comment>
<sequence length="450" mass="48441">MKIEKNLLWAIIVAVMGSLIFGINMAAISGAVSSIKSQFLLSEFQIGLVVSALIIGCMIGAFTAGSLSEKIGRKMVLVITAVLFGISAVWSGLANSMIALSLARVIGGVGVGAVSVMVPTYISEISPARVRGTLGTFNQLGVVIGILGAYVFDYYMIGFDEGWRWMLASPLFIAIPFLAAMLIKFPESPRWLILKGYKDEALGVLKKVAGTANAQKEYDSILTRIEEDQRKSGKGVKFSSLFKGKLGKVVFLGIMLAAFQQITGINAIIAYAPTIFNQTGVGSDMALLQAIMVGVVNFLFTLVAVWLIDRIGRKKLLLIGTGGMTISLLYLVFAFMTGRADSLGVLISILGYIAFFAASLAPVMWVVTSEIYPNKIRGIAMSVSTAVSWVCTFIVVQFFPWMLNGLGGAAAFGFFLVFTIVAFVFIMAKIPETKGKSLEEIESELGLREE</sequence>
<evidence type="ECO:0000256" key="7">
    <source>
        <dbReference type="ARBA" id="ARBA00022989"/>
    </source>
</evidence>
<organism evidence="12 13">
    <name type="scientific">Marinilabilia salmonicolor</name>
    <dbReference type="NCBI Taxonomy" id="989"/>
    <lineage>
        <taxon>Bacteria</taxon>
        <taxon>Pseudomonadati</taxon>
        <taxon>Bacteroidota</taxon>
        <taxon>Bacteroidia</taxon>
        <taxon>Marinilabiliales</taxon>
        <taxon>Marinilabiliaceae</taxon>
        <taxon>Marinilabilia</taxon>
    </lineage>
</organism>
<feature type="domain" description="Major facilitator superfamily (MFS) profile" evidence="11">
    <location>
        <begin position="10"/>
        <end position="434"/>
    </location>
</feature>
<comment type="similarity">
    <text evidence="2 9">Belongs to the major facilitator superfamily. Sugar transporter (TC 2.A.1.1) family.</text>
</comment>
<feature type="transmembrane region" description="Helical" evidence="10">
    <location>
        <begin position="409"/>
        <end position="428"/>
    </location>
</feature>
<dbReference type="InterPro" id="IPR020846">
    <property type="entry name" value="MFS_dom"/>
</dbReference>
<feature type="transmembrane region" description="Helical" evidence="10">
    <location>
        <begin position="134"/>
        <end position="157"/>
    </location>
</feature>
<dbReference type="InterPro" id="IPR003663">
    <property type="entry name" value="Sugar/inositol_transpt"/>
</dbReference>
<evidence type="ECO:0000313" key="12">
    <source>
        <dbReference type="EMBL" id="RCW32465.1"/>
    </source>
</evidence>
<dbReference type="Gene3D" id="1.20.1250.20">
    <property type="entry name" value="MFS general substrate transporter like domains"/>
    <property type="match status" value="1"/>
</dbReference>
<feature type="transmembrane region" description="Helical" evidence="10">
    <location>
        <begin position="99"/>
        <end position="122"/>
    </location>
</feature>
<dbReference type="InterPro" id="IPR005829">
    <property type="entry name" value="Sugar_transporter_CS"/>
</dbReference>
<dbReference type="GO" id="GO:0022857">
    <property type="term" value="F:transmembrane transporter activity"/>
    <property type="evidence" value="ECO:0007669"/>
    <property type="project" value="InterPro"/>
</dbReference>
<dbReference type="SUPFAM" id="SSF103473">
    <property type="entry name" value="MFS general substrate transporter"/>
    <property type="match status" value="1"/>
</dbReference>
<dbReference type="InterPro" id="IPR036259">
    <property type="entry name" value="MFS_trans_sf"/>
</dbReference>
<dbReference type="RefSeq" id="WP_106153603.1">
    <property type="nucleotide sequence ID" value="NZ_PVTS01000011.1"/>
</dbReference>
<evidence type="ECO:0000256" key="9">
    <source>
        <dbReference type="RuleBase" id="RU003346"/>
    </source>
</evidence>
<dbReference type="EMBL" id="QPIZ01000015">
    <property type="protein sequence ID" value="RCW32465.1"/>
    <property type="molecule type" value="Genomic_DNA"/>
</dbReference>
<keyword evidence="13" id="KW-1185">Reference proteome</keyword>
<dbReference type="PRINTS" id="PR00171">
    <property type="entry name" value="SUGRTRNSPORT"/>
</dbReference>
<evidence type="ECO:0000313" key="13">
    <source>
        <dbReference type="Proteomes" id="UP000252733"/>
    </source>
</evidence>
<feature type="transmembrane region" description="Helical" evidence="10">
    <location>
        <begin position="163"/>
        <end position="183"/>
    </location>
</feature>
<dbReference type="NCBIfam" id="TIGR00879">
    <property type="entry name" value="SP"/>
    <property type="match status" value="1"/>
</dbReference>
<feature type="transmembrane region" description="Helical" evidence="10">
    <location>
        <begin position="75"/>
        <end position="93"/>
    </location>
</feature>
<feature type="transmembrane region" description="Helical" evidence="10">
    <location>
        <begin position="249"/>
        <end position="274"/>
    </location>
</feature>
<dbReference type="PROSITE" id="PS00217">
    <property type="entry name" value="SUGAR_TRANSPORT_2"/>
    <property type="match status" value="1"/>
</dbReference>
<accession>A0A2T0XFS2</accession>
<dbReference type="PROSITE" id="PS00216">
    <property type="entry name" value="SUGAR_TRANSPORT_1"/>
    <property type="match status" value="1"/>
</dbReference>
<feature type="transmembrane region" description="Helical" evidence="10">
    <location>
        <begin position="7"/>
        <end position="32"/>
    </location>
</feature>
<protein>
    <submittedName>
        <fullName evidence="12">Sugar porter (SP) family MFS transporter</fullName>
    </submittedName>
</protein>
<gene>
    <name evidence="12" type="ORF">DFO77_11510</name>
</gene>